<dbReference type="InterPro" id="IPR025337">
    <property type="entry name" value="Questin_oxidase-like"/>
</dbReference>
<dbReference type="Proteomes" id="UP000812287">
    <property type="component" value="Unassembled WGS sequence"/>
</dbReference>
<name>A0A9P8AN25_9AGAR</name>
<dbReference type="GeneID" id="66106785"/>
<accession>A0A9P8AN25</accession>
<protein>
    <recommendedName>
        <fullName evidence="4">Questin oxidase</fullName>
    </recommendedName>
</protein>
<organism evidence="2 3">
    <name type="scientific">Guyanagaster necrorhizus</name>
    <dbReference type="NCBI Taxonomy" id="856835"/>
    <lineage>
        <taxon>Eukaryota</taxon>
        <taxon>Fungi</taxon>
        <taxon>Dikarya</taxon>
        <taxon>Basidiomycota</taxon>
        <taxon>Agaricomycotina</taxon>
        <taxon>Agaricomycetes</taxon>
        <taxon>Agaricomycetidae</taxon>
        <taxon>Agaricales</taxon>
        <taxon>Marasmiineae</taxon>
        <taxon>Physalacriaceae</taxon>
        <taxon>Guyanagaster</taxon>
    </lineage>
</organism>
<dbReference type="PANTHER" id="PTHR35870">
    <property type="entry name" value="PROTEIN, PUTATIVE (AFU_ORTHOLOGUE AFUA_5G03330)-RELATED"/>
    <property type="match status" value="1"/>
</dbReference>
<dbReference type="RefSeq" id="XP_043034955.1">
    <property type="nucleotide sequence ID" value="XM_043184488.1"/>
</dbReference>
<dbReference type="Pfam" id="PF14027">
    <property type="entry name" value="Questin_oxidase"/>
    <property type="match status" value="1"/>
</dbReference>
<gene>
    <name evidence="2" type="ORF">BT62DRAFT_923248</name>
</gene>
<evidence type="ECO:0000313" key="3">
    <source>
        <dbReference type="Proteomes" id="UP000812287"/>
    </source>
</evidence>
<comment type="caution">
    <text evidence="2">The sequence shown here is derived from an EMBL/GenBank/DDBJ whole genome shotgun (WGS) entry which is preliminary data.</text>
</comment>
<sequence>MSTTAFEWFPPPTIHLSKFTPNTIPGVDAESTLSLQNVLRDNHVKWHVFFNRLLRFHNHITHHVLAIFALGANKKTIEAVYQEYIPMQSPAIKSPNNISSENFITHLGDDQYYEAYKTFFRENIREKGIATVLEEFVFSPSANVNSAGDKQPAMLKRLLSGLVHPIIHTGYGLEFGLPGMIVEGLAQAAVHHDQLELLFPPSFFEPVDTLTGKLSANLTLDSDPSGNTEIHAFDILARVLKDDTLKFPDTSDPEFFAYTLRDNGETLLGYANQWTLDPKDVNRKIEELEWMNTILYAVAGSHPGKKFYADFFYMHLVTSSLFLSPFAAYLSPPSQALLLRSYMAVSLAWWVARGRPGFDIPNFFEAAIQDSEPAASSSTPTWNLPSAPNPWFAIIQQAIVHPDDHLCKIQRAFVHYATLYGARPRDELDFSQTELEGAERLDGTLFLRAAQLTAKHFEYEGKGEKYPAAQTLWDFN</sequence>
<keyword evidence="1" id="KW-0560">Oxidoreductase</keyword>
<dbReference type="PANTHER" id="PTHR35870:SF1">
    <property type="entry name" value="PROTEIN, PUTATIVE (AFU_ORTHOLOGUE AFUA_5G03330)-RELATED"/>
    <property type="match status" value="1"/>
</dbReference>
<proteinExistence type="predicted"/>
<keyword evidence="3" id="KW-1185">Reference proteome</keyword>
<evidence type="ECO:0000313" key="2">
    <source>
        <dbReference type="EMBL" id="KAG7441455.1"/>
    </source>
</evidence>
<evidence type="ECO:0008006" key="4">
    <source>
        <dbReference type="Google" id="ProtNLM"/>
    </source>
</evidence>
<dbReference type="GO" id="GO:0016491">
    <property type="term" value="F:oxidoreductase activity"/>
    <property type="evidence" value="ECO:0007669"/>
    <property type="project" value="UniProtKB-KW"/>
</dbReference>
<dbReference type="EMBL" id="MU250559">
    <property type="protein sequence ID" value="KAG7441455.1"/>
    <property type="molecule type" value="Genomic_DNA"/>
</dbReference>
<reference evidence="2" key="1">
    <citation type="submission" date="2020-11" db="EMBL/GenBank/DDBJ databases">
        <title>Adaptations for nitrogen fixation in a non-lichenized fungal sporocarp promotes dispersal by wood-feeding termites.</title>
        <authorList>
            <consortium name="DOE Joint Genome Institute"/>
            <person name="Koch R.A."/>
            <person name="Yoon G."/>
            <person name="Arayal U."/>
            <person name="Lail K."/>
            <person name="Amirebrahimi M."/>
            <person name="Labutti K."/>
            <person name="Lipzen A."/>
            <person name="Riley R."/>
            <person name="Barry K."/>
            <person name="Henrissat B."/>
            <person name="Grigoriev I.V."/>
            <person name="Herr J.R."/>
            <person name="Aime M.C."/>
        </authorList>
    </citation>
    <scope>NUCLEOTIDE SEQUENCE</scope>
    <source>
        <strain evidence="2">MCA 3950</strain>
    </source>
</reference>
<dbReference type="OrthoDB" id="10004862at2759"/>
<dbReference type="AlphaFoldDB" id="A0A9P8AN25"/>
<evidence type="ECO:0000256" key="1">
    <source>
        <dbReference type="ARBA" id="ARBA00023002"/>
    </source>
</evidence>